<reference evidence="1 2" key="1">
    <citation type="journal article" date="2023" name="Science">
        <title>Complex scaffold remodeling in plant triterpene biosynthesis.</title>
        <authorList>
            <person name="De La Pena R."/>
            <person name="Hodgson H."/>
            <person name="Liu J.C."/>
            <person name="Stephenson M.J."/>
            <person name="Martin A.C."/>
            <person name="Owen C."/>
            <person name="Harkess A."/>
            <person name="Leebens-Mack J."/>
            <person name="Jimenez L.E."/>
            <person name="Osbourn A."/>
            <person name="Sattely E.S."/>
        </authorList>
    </citation>
    <scope>NUCLEOTIDE SEQUENCE [LARGE SCALE GENOMIC DNA]</scope>
    <source>
        <strain evidence="2">cv. JPN11</strain>
        <tissue evidence="1">Leaf</tissue>
    </source>
</reference>
<accession>A0ACC1YUH2</accession>
<dbReference type="EMBL" id="CM051394">
    <property type="protein sequence ID" value="KAJ4727111.1"/>
    <property type="molecule type" value="Genomic_DNA"/>
</dbReference>
<name>A0ACC1YUH2_MELAZ</name>
<keyword evidence="2" id="KW-1185">Reference proteome</keyword>
<dbReference type="Proteomes" id="UP001164539">
    <property type="component" value="Chromosome 1"/>
</dbReference>
<evidence type="ECO:0000313" key="2">
    <source>
        <dbReference type="Proteomes" id="UP001164539"/>
    </source>
</evidence>
<sequence length="698" mass="78716">METTCGSLLCELQKVWDEVGEPAAERDKMILEIEQECLSVYQKKIDDARISRVQLQRAIALSEAEIADICLSLGEQPVHCDWKACGNLKERLKAITPQLEDVHQRKIERKKQFDEVLNRLQKLSNEISKDNNMYKMVEDEKDLSMKRLEELHSRLTDLQNDKSNRLREVTHHLSNLNSLCMLLGVDFKGTISKIHPTLDDPKATKDVSNDTVEKLATTVQSLEEVKIQRIQKLQCLATCLLELWNLMDTPLDEQCTFQSVTSKIAALEPEFTEPDLLSVNNIKYVEGEVSRLEQLKSNKIKEIVLKKKLELEEICRQMHVVTDALGEYSVEAIESGSLDPMLLLEQTDLQIANAKEEAFSRREILEKVEKWFAACGEECWLEEYNRDNNRYNAGRGSHLALKRAEKARALVNKIPAMVEALACKVIAWEKERGTEFLYDGERLLSVLEAYGSLRQEKEQERQRQRDQKKLQVQLIAEQEAVYGSKHSPSKSGKKASKTSTGFASNKKLSLGGAMLQNLKPEKTGLRAHNKKVDCLYRNSPLNHQQSDSFAACSGRRNSEIHGKIISKRSSAAVKAREVGSPMVRRPLSPVSLAISSKANIANFLEDQKRTQNGTSKKVLPSNKTQAVTHSKSILAGNDENKTPKTTPISVPTTPSQVSVSMLMATTPATPCVSLGAKAVERMAEQNEYSFEEVRYYLC</sequence>
<proteinExistence type="predicted"/>
<organism evidence="1 2">
    <name type="scientific">Melia azedarach</name>
    <name type="common">Chinaberry tree</name>
    <dbReference type="NCBI Taxonomy" id="155640"/>
    <lineage>
        <taxon>Eukaryota</taxon>
        <taxon>Viridiplantae</taxon>
        <taxon>Streptophyta</taxon>
        <taxon>Embryophyta</taxon>
        <taxon>Tracheophyta</taxon>
        <taxon>Spermatophyta</taxon>
        <taxon>Magnoliopsida</taxon>
        <taxon>eudicotyledons</taxon>
        <taxon>Gunneridae</taxon>
        <taxon>Pentapetalae</taxon>
        <taxon>rosids</taxon>
        <taxon>malvids</taxon>
        <taxon>Sapindales</taxon>
        <taxon>Meliaceae</taxon>
        <taxon>Melia</taxon>
    </lineage>
</organism>
<protein>
    <submittedName>
        <fullName evidence="1">65-kDa microtubule-associated-like protein</fullName>
    </submittedName>
</protein>
<comment type="caution">
    <text evidence="1">The sequence shown here is derived from an EMBL/GenBank/DDBJ whole genome shotgun (WGS) entry which is preliminary data.</text>
</comment>
<evidence type="ECO:0000313" key="1">
    <source>
        <dbReference type="EMBL" id="KAJ4727111.1"/>
    </source>
</evidence>
<gene>
    <name evidence="1" type="ORF">OWV82_000266</name>
</gene>